<reference evidence="1" key="1">
    <citation type="journal article" date="2021" name="Genome Biol. Evol.">
        <title>The assembled and annotated genome of the fairy-ring fungus Marasmius oreades.</title>
        <authorList>
            <person name="Hiltunen M."/>
            <person name="Ament-Velasquez S.L."/>
            <person name="Johannesson H."/>
        </authorList>
    </citation>
    <scope>NUCLEOTIDE SEQUENCE</scope>
    <source>
        <strain evidence="1">03SP1</strain>
    </source>
</reference>
<evidence type="ECO:0000313" key="1">
    <source>
        <dbReference type="EMBL" id="KAG7089310.1"/>
    </source>
</evidence>
<evidence type="ECO:0000313" key="2">
    <source>
        <dbReference type="Proteomes" id="UP001049176"/>
    </source>
</evidence>
<comment type="caution">
    <text evidence="1">The sequence shown here is derived from an EMBL/GenBank/DDBJ whole genome shotgun (WGS) entry which is preliminary data.</text>
</comment>
<protein>
    <submittedName>
        <fullName evidence="1">Uncharacterized protein</fullName>
    </submittedName>
</protein>
<dbReference type="Proteomes" id="UP001049176">
    <property type="component" value="Chromosome 7"/>
</dbReference>
<dbReference type="AlphaFoldDB" id="A0A9P7RTB2"/>
<dbReference type="KEGG" id="more:E1B28_011006"/>
<dbReference type="RefSeq" id="XP_043005780.1">
    <property type="nucleotide sequence ID" value="XM_043155996.1"/>
</dbReference>
<proteinExistence type="predicted"/>
<dbReference type="OrthoDB" id="3053346at2759"/>
<dbReference type="EMBL" id="CM032187">
    <property type="protein sequence ID" value="KAG7089310.1"/>
    <property type="molecule type" value="Genomic_DNA"/>
</dbReference>
<keyword evidence="2" id="KW-1185">Reference proteome</keyword>
<name>A0A9P7RTB2_9AGAR</name>
<accession>A0A9P7RTB2</accession>
<dbReference type="GeneID" id="66080081"/>
<sequence length="379" mass="43029">MCSLPNPYSFVVINLEPSLSVAHLNVPELTEACSKLNTKKYVAYVGEREQDVVKPHVPYHSFLFYLVYQGLRRLKDGRVGPEVCYPVLPNTSHPLSRSPLDPGRPLPWDNCYISEFVSFPALCPTVICETKPSSLYELTRIAGVDLECSMADDCCEWRGYSTDGQSEYRSFCSGHDDKSFVVERPSLKNTTEVQIRSTAGIDFGDFHESHAKSGFNIYEPSLSQSEKDMDAHVQQIIREHPHNMFELLDVLESERAAKQDDDVSSNTASMTSMLRDKVVVKTSFDLTEVEQVNDPAEFFREVEALYQLKQVHEAILMQREIEAARKVDDQYFAQIEKEKGPELSPKTNICALSGYRRFVGRTRKLLGRMKETLRSALCS</sequence>
<organism evidence="1 2">
    <name type="scientific">Marasmius oreades</name>
    <name type="common">fairy-ring Marasmius</name>
    <dbReference type="NCBI Taxonomy" id="181124"/>
    <lineage>
        <taxon>Eukaryota</taxon>
        <taxon>Fungi</taxon>
        <taxon>Dikarya</taxon>
        <taxon>Basidiomycota</taxon>
        <taxon>Agaricomycotina</taxon>
        <taxon>Agaricomycetes</taxon>
        <taxon>Agaricomycetidae</taxon>
        <taxon>Agaricales</taxon>
        <taxon>Marasmiineae</taxon>
        <taxon>Marasmiaceae</taxon>
        <taxon>Marasmius</taxon>
    </lineage>
</organism>
<gene>
    <name evidence="1" type="ORF">E1B28_011006</name>
</gene>